<evidence type="ECO:0000313" key="3">
    <source>
        <dbReference type="Proteomes" id="UP000295832"/>
    </source>
</evidence>
<dbReference type="SUPFAM" id="SSF75169">
    <property type="entry name" value="DsrEFH-like"/>
    <property type="match status" value="1"/>
</dbReference>
<dbReference type="Pfam" id="PF02635">
    <property type="entry name" value="DsrE"/>
    <property type="match status" value="1"/>
</dbReference>
<reference evidence="2 3" key="1">
    <citation type="submission" date="2019-03" db="EMBL/GenBank/DDBJ databases">
        <title>Subsurface microbial communities from deep shales in Ohio and West Virginia, USA.</title>
        <authorList>
            <person name="Wrighton K."/>
        </authorList>
    </citation>
    <scope>NUCLEOTIDE SEQUENCE [LARGE SCALE GENOMIC DNA]</scope>
    <source>
        <strain evidence="2 3">MSL 6dP</strain>
    </source>
</reference>
<dbReference type="SUPFAM" id="SSF64307">
    <property type="entry name" value="SirA-like"/>
    <property type="match status" value="1"/>
</dbReference>
<dbReference type="STRING" id="926561.GCA_000379025_01664"/>
<dbReference type="CDD" id="cd03421">
    <property type="entry name" value="SirA_like_N"/>
    <property type="match status" value="1"/>
</dbReference>
<dbReference type="InterPro" id="IPR027396">
    <property type="entry name" value="DsrEFH-like"/>
</dbReference>
<proteinExistence type="predicted"/>
<protein>
    <submittedName>
        <fullName evidence="2">Selenium metabolism protein YedF</fullName>
    </submittedName>
</protein>
<dbReference type="InterPro" id="IPR036868">
    <property type="entry name" value="TusA-like_sf"/>
</dbReference>
<dbReference type="NCBIfam" id="TIGR03527">
    <property type="entry name" value="selenium_YedF"/>
    <property type="match status" value="1"/>
</dbReference>
<dbReference type="EMBL" id="SOEG01000049">
    <property type="protein sequence ID" value="TDX45188.1"/>
    <property type="molecule type" value="Genomic_DNA"/>
</dbReference>
<organism evidence="2 3">
    <name type="scientific">Orenia marismortui</name>
    <dbReference type="NCBI Taxonomy" id="46469"/>
    <lineage>
        <taxon>Bacteria</taxon>
        <taxon>Bacillati</taxon>
        <taxon>Bacillota</taxon>
        <taxon>Clostridia</taxon>
        <taxon>Halanaerobiales</taxon>
        <taxon>Halobacteroidaceae</taxon>
        <taxon>Orenia</taxon>
    </lineage>
</organism>
<evidence type="ECO:0000259" key="1">
    <source>
        <dbReference type="Pfam" id="PF01206"/>
    </source>
</evidence>
<accession>A0A4R8GL10</accession>
<comment type="caution">
    <text evidence="2">The sequence shown here is derived from an EMBL/GenBank/DDBJ whole genome shotgun (WGS) entry which is preliminary data.</text>
</comment>
<dbReference type="InterPro" id="IPR003787">
    <property type="entry name" value="Sulphur_relay_DsrE/F-like"/>
</dbReference>
<dbReference type="AlphaFoldDB" id="A0A4R8GL10"/>
<dbReference type="InterPro" id="IPR019870">
    <property type="entry name" value="Se_metab_YedF"/>
</dbReference>
<name>A0A4R8GL10_9FIRM</name>
<dbReference type="Proteomes" id="UP000295832">
    <property type="component" value="Unassembled WGS sequence"/>
</dbReference>
<dbReference type="Pfam" id="PF01206">
    <property type="entry name" value="TusA"/>
    <property type="match status" value="1"/>
</dbReference>
<dbReference type="InterPro" id="IPR001455">
    <property type="entry name" value="TusA-like"/>
</dbReference>
<feature type="domain" description="UPF0033" evidence="1">
    <location>
        <begin position="2"/>
        <end position="65"/>
    </location>
</feature>
<dbReference type="RefSeq" id="WP_134119018.1">
    <property type="nucleotide sequence ID" value="NZ_SOEG01000049.1"/>
</dbReference>
<keyword evidence="3" id="KW-1185">Reference proteome</keyword>
<sequence length="189" mass="20696">MKKIDARGLACPKPVIETKKALEDYSKVVVTVDNKVAADNVSKLATKLGAQVSVLEEEREFILTIIQNGDHSQASNTDKLGKVYFIKSDSLGEGEQELGKVLMKGFIATLLEVNPLPDKIIFINSGVKIPTLNAEAKENLHKLEQQGVKVLSCGTCLEYYGLKDKLQVGNISNMYEILDSLNMGDVVEV</sequence>
<evidence type="ECO:0000313" key="2">
    <source>
        <dbReference type="EMBL" id="TDX45188.1"/>
    </source>
</evidence>
<gene>
    <name evidence="2" type="ORF">C7959_14912</name>
</gene>
<dbReference type="Gene3D" id="3.30.110.40">
    <property type="entry name" value="TusA-like domain"/>
    <property type="match status" value="1"/>
</dbReference>